<dbReference type="RefSeq" id="WP_251949636.1">
    <property type="nucleotide sequence ID" value="NZ_CP080572.1"/>
</dbReference>
<dbReference type="InterPro" id="IPR001322">
    <property type="entry name" value="Lamin_tail_dom"/>
</dbReference>
<name>A0A9E7MBT2_9EURY</name>
<reference evidence="2 3" key="1">
    <citation type="submission" date="2021-08" db="EMBL/GenBank/DDBJ databases">
        <title>Thermococcus onnuriiensis IOH2.</title>
        <authorList>
            <person name="Park Y.-J."/>
        </authorList>
    </citation>
    <scope>NUCLEOTIDE SEQUENCE [LARGE SCALE GENOMIC DNA]</scope>
    <source>
        <strain evidence="2 3">IOH2</strain>
    </source>
</reference>
<protein>
    <submittedName>
        <fullName evidence="2">Lamin tail domain-containing protein</fullName>
    </submittedName>
</protein>
<dbReference type="InterPro" id="IPR036415">
    <property type="entry name" value="Lamin_tail_dom_sf"/>
</dbReference>
<accession>A0A9E7MBT2</accession>
<dbReference type="Pfam" id="PF00932">
    <property type="entry name" value="LTD"/>
    <property type="match status" value="1"/>
</dbReference>
<dbReference type="Gene3D" id="2.60.40.1260">
    <property type="entry name" value="Lamin Tail domain"/>
    <property type="match status" value="1"/>
</dbReference>
<proteinExistence type="predicted"/>
<dbReference type="PROSITE" id="PS51841">
    <property type="entry name" value="LTD"/>
    <property type="match status" value="1"/>
</dbReference>
<dbReference type="AlphaFoldDB" id="A0A9E7MBT2"/>
<dbReference type="GeneID" id="72777171"/>
<dbReference type="EMBL" id="CP080572">
    <property type="protein sequence ID" value="USH00353.1"/>
    <property type="molecule type" value="Genomic_DNA"/>
</dbReference>
<dbReference type="KEGG" id="thei:K1720_02465"/>
<sequence>MRGQGSIEYTFMLSGALLTIFLVLHTLAGINLGPQEIINQISVEINEELTAYSNQNCDGIPNVVIYYVNYDAGGRFISDIFVLNDEYVIIANIWCKDVDLKGWRLTDEKDHVFTFPEIVINPGDMITIHTGKGTDNETDIYWGNSLPVWNNEKDTAYLYSADGTLIDKCSWSERGEGSIKCH</sequence>
<evidence type="ECO:0000259" key="1">
    <source>
        <dbReference type="PROSITE" id="PS51841"/>
    </source>
</evidence>
<gene>
    <name evidence="2" type="ORF">K1720_02465</name>
</gene>
<keyword evidence="3" id="KW-1185">Reference proteome</keyword>
<organism evidence="2 3">
    <name type="scientific">Thermococcus argininiproducens</name>
    <dbReference type="NCBI Taxonomy" id="2866384"/>
    <lineage>
        <taxon>Archaea</taxon>
        <taxon>Methanobacteriati</taxon>
        <taxon>Methanobacteriota</taxon>
        <taxon>Thermococci</taxon>
        <taxon>Thermococcales</taxon>
        <taxon>Thermococcaceae</taxon>
        <taxon>Thermococcus</taxon>
    </lineage>
</organism>
<dbReference type="SUPFAM" id="SSF74853">
    <property type="entry name" value="Lamin A/C globular tail domain"/>
    <property type="match status" value="1"/>
</dbReference>
<feature type="domain" description="LTD" evidence="1">
    <location>
        <begin position="51"/>
        <end position="173"/>
    </location>
</feature>
<evidence type="ECO:0000313" key="3">
    <source>
        <dbReference type="Proteomes" id="UP001056425"/>
    </source>
</evidence>
<evidence type="ECO:0000313" key="2">
    <source>
        <dbReference type="EMBL" id="USH00353.1"/>
    </source>
</evidence>
<dbReference type="Proteomes" id="UP001056425">
    <property type="component" value="Chromosome"/>
</dbReference>